<evidence type="ECO:0000313" key="7">
    <source>
        <dbReference type="Proteomes" id="UP000000657"/>
    </source>
</evidence>
<dbReference type="CDD" id="cd06342">
    <property type="entry name" value="PBP1_ABC_LIVBP-like"/>
    <property type="match status" value="1"/>
</dbReference>
<sequence length="568" mass="57638">MGHARIALLAVTGRIGRWARARWRTGRGRAILAATVALILAVPSALGLVLVTVLHGDRGADVAVTRVATLGVMAPLSGDLSADGTSVRNAVALAVDEANDSGAIPGWRLELSTRDDLSRPDGGAQAADAFTANDRLIGVVGPLSSLVARVALPTLSAGGIPVVSPSNADPALTGVGTDPRTRPYPTYFRLAGTDELQARVAAEYAVRTLGRRRIAVVDGEPRYGTTLGGRFAVRSAALGATVTSVYQVQGDDPDGSELESTVEAIEQEAPDLVYVATGAAFAGKLRTRLAEAGASIQVMGSDALLQRRYTDDAKSAADGDLITSLLVPPTRLPAAGAFVADYSERFGGPADDDGSTTPSGADGTHGSDSGQRNREHATPSAATHTPPATRTTSANGTSPATRTSSAARPSEAAAVTATGGQPAAPPRESRHPAARHPAGSDAAGSDAAGSDAAGSDAADGDAAAAQRRQAAHDAAVELAQRRAEAVPAVAAYAYDAARTIIRAAATVLPGRPAVDAAARHDIVAAIGRGSFAGVTGSVGFDRWGDTRTPSVVLYTVLGGRFVALTTRA</sequence>
<dbReference type="PANTHER" id="PTHR47151:SF2">
    <property type="entry name" value="AMINO ACID BINDING PROTEIN"/>
    <property type="match status" value="1"/>
</dbReference>
<keyword evidence="4" id="KW-0472">Membrane</keyword>
<evidence type="ECO:0000256" key="1">
    <source>
        <dbReference type="ARBA" id="ARBA00010062"/>
    </source>
</evidence>
<dbReference type="RefSeq" id="WP_011605734.1">
    <property type="nucleotide sequence ID" value="NC_008278.1"/>
</dbReference>
<dbReference type="EMBL" id="CT573213">
    <property type="protein sequence ID" value="CAJ63260.1"/>
    <property type="molecule type" value="Genomic_DNA"/>
</dbReference>
<evidence type="ECO:0000256" key="2">
    <source>
        <dbReference type="ARBA" id="ARBA00022729"/>
    </source>
</evidence>
<dbReference type="Proteomes" id="UP000000657">
    <property type="component" value="Chromosome"/>
</dbReference>
<gene>
    <name evidence="6" type="ordered locus">FRAAL4618</name>
</gene>
<dbReference type="InterPro" id="IPR028082">
    <property type="entry name" value="Peripla_BP_I"/>
</dbReference>
<dbReference type="SUPFAM" id="SSF53822">
    <property type="entry name" value="Periplasmic binding protein-like I"/>
    <property type="match status" value="1"/>
</dbReference>
<name>Q0RGX6_FRAAA</name>
<accession>Q0RGX6</accession>
<reference evidence="6 7" key="1">
    <citation type="journal article" date="2007" name="Genome Res.">
        <title>Genome characteristics of facultatively symbiotic Frankia sp. strains reflect host range and host plant biogeography.</title>
        <authorList>
            <person name="Normand P."/>
            <person name="Lapierre P."/>
            <person name="Tisa L.S."/>
            <person name="Gogarten J.P."/>
            <person name="Alloisio N."/>
            <person name="Bagnarol E."/>
            <person name="Bassi C.A."/>
            <person name="Berry A.M."/>
            <person name="Bickhart D.M."/>
            <person name="Choisne N."/>
            <person name="Couloux A."/>
            <person name="Cournoyer B."/>
            <person name="Cruveiller S."/>
            <person name="Daubin V."/>
            <person name="Demange N."/>
            <person name="Francino M.P."/>
            <person name="Goltsman E."/>
            <person name="Huang Y."/>
            <person name="Kopp O.R."/>
            <person name="Labarre L."/>
            <person name="Lapidus A."/>
            <person name="Lavire C."/>
            <person name="Marechal J."/>
            <person name="Martinez M."/>
            <person name="Mastronunzio J.E."/>
            <person name="Mullin B.C."/>
            <person name="Niemann J."/>
            <person name="Pujic P."/>
            <person name="Rawnsley T."/>
            <person name="Rouy Z."/>
            <person name="Schenowitz C."/>
            <person name="Sellstedt A."/>
            <person name="Tavares F."/>
            <person name="Tomkins J.P."/>
            <person name="Vallenet D."/>
            <person name="Valverde C."/>
            <person name="Wall L.G."/>
            <person name="Wang Y."/>
            <person name="Medigue C."/>
            <person name="Benson D.R."/>
        </authorList>
    </citation>
    <scope>NUCLEOTIDE SEQUENCE [LARGE SCALE GENOMIC DNA]</scope>
    <source>
        <strain evidence="7">DSM 45986 / CECT 9034 / ACN14a</strain>
    </source>
</reference>
<comment type="similarity">
    <text evidence="1">Belongs to the leucine-binding protein family.</text>
</comment>
<organism evidence="6 7">
    <name type="scientific">Frankia alni (strain DSM 45986 / CECT 9034 / ACN14a)</name>
    <dbReference type="NCBI Taxonomy" id="326424"/>
    <lineage>
        <taxon>Bacteria</taxon>
        <taxon>Bacillati</taxon>
        <taxon>Actinomycetota</taxon>
        <taxon>Actinomycetes</taxon>
        <taxon>Frankiales</taxon>
        <taxon>Frankiaceae</taxon>
        <taxon>Frankia</taxon>
    </lineage>
</organism>
<feature type="compositionally biased region" description="Low complexity" evidence="3">
    <location>
        <begin position="378"/>
        <end position="394"/>
    </location>
</feature>
<feature type="transmembrane region" description="Helical" evidence="4">
    <location>
        <begin position="30"/>
        <end position="54"/>
    </location>
</feature>
<keyword evidence="2" id="KW-0732">Signal</keyword>
<dbReference type="eggNOG" id="COG0683">
    <property type="taxonomic scope" value="Bacteria"/>
</dbReference>
<dbReference type="Gene3D" id="3.40.50.2300">
    <property type="match status" value="3"/>
</dbReference>
<evidence type="ECO:0000256" key="3">
    <source>
        <dbReference type="SAM" id="MobiDB-lite"/>
    </source>
</evidence>
<evidence type="ECO:0000256" key="4">
    <source>
        <dbReference type="SAM" id="Phobius"/>
    </source>
</evidence>
<keyword evidence="7" id="KW-1185">Reference proteome</keyword>
<dbReference type="STRING" id="326424.FRAAL4618"/>
<dbReference type="HOGENOM" id="CLU_537203_0_0_11"/>
<dbReference type="PANTHER" id="PTHR47151">
    <property type="entry name" value="LEU/ILE/VAL-BINDING ABC TRANSPORTER SUBUNIT"/>
    <property type="match status" value="1"/>
</dbReference>
<proteinExistence type="inferred from homology"/>
<dbReference type="Pfam" id="PF13458">
    <property type="entry name" value="Peripla_BP_6"/>
    <property type="match status" value="1"/>
</dbReference>
<dbReference type="InterPro" id="IPR028081">
    <property type="entry name" value="Leu-bd"/>
</dbReference>
<dbReference type="KEGG" id="fal:FRAAL4618"/>
<dbReference type="AlphaFoldDB" id="Q0RGX6"/>
<feature type="compositionally biased region" description="Polar residues" evidence="3">
    <location>
        <begin position="395"/>
        <end position="407"/>
    </location>
</feature>
<protein>
    <submittedName>
        <fullName evidence="6">Branched-chain amino acid ABC transporter, perisplasmic amino acid-binding protein</fullName>
    </submittedName>
</protein>
<feature type="domain" description="Leucine-binding protein" evidence="5">
    <location>
        <begin position="69"/>
        <end position="349"/>
    </location>
</feature>
<evidence type="ECO:0000313" key="6">
    <source>
        <dbReference type="EMBL" id="CAJ63260.1"/>
    </source>
</evidence>
<feature type="compositionally biased region" description="Low complexity" evidence="3">
    <location>
        <begin position="439"/>
        <end position="468"/>
    </location>
</feature>
<keyword evidence="4" id="KW-1133">Transmembrane helix</keyword>
<evidence type="ECO:0000259" key="5">
    <source>
        <dbReference type="Pfam" id="PF13458"/>
    </source>
</evidence>
<keyword evidence="4" id="KW-0812">Transmembrane</keyword>
<feature type="region of interest" description="Disordered" evidence="3">
    <location>
        <begin position="345"/>
        <end position="468"/>
    </location>
</feature>